<sequence length="131" mass="14094">MELEELSQKGLGSITTHICQLTHFYYAEDYHQQYLHKVPKGYCGLKGTGSAVLSGPQTRTSQTRTSCRPLRAQTRTSQTRTSCRPLRARPGPAVGLSGPRPGPARPGPAVDLSGPRPGPAVDSQGPDQDQL</sequence>
<evidence type="ECO:0000259" key="6">
    <source>
        <dbReference type="Pfam" id="PF01625"/>
    </source>
</evidence>
<name>A0AAW0NXU6_9GOBI</name>
<accession>A0AAW0NXU6</accession>
<evidence type="ECO:0000313" key="8">
    <source>
        <dbReference type="Proteomes" id="UP001460270"/>
    </source>
</evidence>
<dbReference type="Gene3D" id="3.30.1060.10">
    <property type="entry name" value="Peptide methionine sulphoxide reductase MsrA"/>
    <property type="match status" value="1"/>
</dbReference>
<dbReference type="EMBL" id="JBBPFD010000012">
    <property type="protein sequence ID" value="KAK7904106.1"/>
    <property type="molecule type" value="Genomic_DNA"/>
</dbReference>
<evidence type="ECO:0000256" key="2">
    <source>
        <dbReference type="ARBA" id="ARBA00012502"/>
    </source>
</evidence>
<dbReference type="GO" id="GO:0008113">
    <property type="term" value="F:peptide-methionine (S)-S-oxide reductase activity"/>
    <property type="evidence" value="ECO:0007669"/>
    <property type="project" value="UniProtKB-EC"/>
</dbReference>
<evidence type="ECO:0000256" key="4">
    <source>
        <dbReference type="ARBA" id="ARBA00030643"/>
    </source>
</evidence>
<dbReference type="AlphaFoldDB" id="A0AAW0NXU6"/>
<dbReference type="EC" id="1.8.4.11" evidence="2"/>
<dbReference type="InterPro" id="IPR002569">
    <property type="entry name" value="Met_Sox_Rdtase_MsrA_dom"/>
</dbReference>
<evidence type="ECO:0000256" key="1">
    <source>
        <dbReference type="ARBA" id="ARBA00005591"/>
    </source>
</evidence>
<reference evidence="8" key="1">
    <citation type="submission" date="2024-04" db="EMBL/GenBank/DDBJ databases">
        <title>Salinicola lusitanus LLJ914,a marine bacterium isolated from the Okinawa Trough.</title>
        <authorList>
            <person name="Li J."/>
        </authorList>
    </citation>
    <scope>NUCLEOTIDE SEQUENCE [LARGE SCALE GENOMIC DNA]</scope>
</reference>
<evidence type="ECO:0000313" key="7">
    <source>
        <dbReference type="EMBL" id="KAK7904106.1"/>
    </source>
</evidence>
<keyword evidence="8" id="KW-1185">Reference proteome</keyword>
<evidence type="ECO:0000256" key="5">
    <source>
        <dbReference type="SAM" id="MobiDB-lite"/>
    </source>
</evidence>
<proteinExistence type="inferred from homology"/>
<dbReference type="InterPro" id="IPR036509">
    <property type="entry name" value="Met_Sox_Rdtase_MsrA_sf"/>
</dbReference>
<feature type="compositionally biased region" description="Low complexity" evidence="5">
    <location>
        <begin position="57"/>
        <end position="66"/>
    </location>
</feature>
<protein>
    <recommendedName>
        <fullName evidence="2">peptide-methionine (S)-S-oxide reductase</fullName>
        <ecNumber evidence="2">1.8.4.11</ecNumber>
    </recommendedName>
    <alternativeName>
        <fullName evidence="4">Peptide-methionine (S)-S-oxide reductase</fullName>
    </alternativeName>
</protein>
<evidence type="ECO:0000256" key="3">
    <source>
        <dbReference type="ARBA" id="ARBA00023002"/>
    </source>
</evidence>
<feature type="domain" description="Peptide methionine sulphoxide reductase MsrA" evidence="6">
    <location>
        <begin position="8"/>
        <end position="43"/>
    </location>
</feature>
<organism evidence="7 8">
    <name type="scientific">Mugilogobius chulae</name>
    <name type="common">yellowstripe goby</name>
    <dbReference type="NCBI Taxonomy" id="88201"/>
    <lineage>
        <taxon>Eukaryota</taxon>
        <taxon>Metazoa</taxon>
        <taxon>Chordata</taxon>
        <taxon>Craniata</taxon>
        <taxon>Vertebrata</taxon>
        <taxon>Euteleostomi</taxon>
        <taxon>Actinopterygii</taxon>
        <taxon>Neopterygii</taxon>
        <taxon>Teleostei</taxon>
        <taxon>Neoteleostei</taxon>
        <taxon>Acanthomorphata</taxon>
        <taxon>Gobiaria</taxon>
        <taxon>Gobiiformes</taxon>
        <taxon>Gobioidei</taxon>
        <taxon>Gobiidae</taxon>
        <taxon>Gobionellinae</taxon>
        <taxon>Mugilogobius</taxon>
    </lineage>
</organism>
<comment type="caution">
    <text evidence="7">The sequence shown here is derived from an EMBL/GenBank/DDBJ whole genome shotgun (WGS) entry which is preliminary data.</text>
</comment>
<dbReference type="Proteomes" id="UP001460270">
    <property type="component" value="Unassembled WGS sequence"/>
</dbReference>
<feature type="region of interest" description="Disordered" evidence="5">
    <location>
        <begin position="46"/>
        <end position="131"/>
    </location>
</feature>
<dbReference type="SUPFAM" id="SSF55068">
    <property type="entry name" value="Peptide methionine sulfoxide reductase"/>
    <property type="match status" value="1"/>
</dbReference>
<comment type="similarity">
    <text evidence="1">Belongs to the MsrA Met sulfoxide reductase family.</text>
</comment>
<gene>
    <name evidence="7" type="ORF">WMY93_016713</name>
</gene>
<dbReference type="Pfam" id="PF01625">
    <property type="entry name" value="PMSR"/>
    <property type="match status" value="1"/>
</dbReference>
<feature type="compositionally biased region" description="Low complexity" evidence="5">
    <location>
        <begin position="73"/>
        <end position="82"/>
    </location>
</feature>
<keyword evidence="3" id="KW-0560">Oxidoreductase</keyword>